<dbReference type="AlphaFoldDB" id="A0A3S1AAF3"/>
<dbReference type="EMBL" id="RQTK01000130">
    <property type="protein sequence ID" value="RUS86736.1"/>
    <property type="molecule type" value="Genomic_DNA"/>
</dbReference>
<gene>
    <name evidence="1" type="ORF">EGW08_005526</name>
</gene>
<evidence type="ECO:0000313" key="1">
    <source>
        <dbReference type="EMBL" id="RUS86736.1"/>
    </source>
</evidence>
<dbReference type="Proteomes" id="UP000271974">
    <property type="component" value="Unassembled WGS sequence"/>
</dbReference>
<sequence length="344" mass="37139">MIRMRNVGLDQGIIWRIPKPQRSPSHTKVCKWFPASAPASLFNSAGDENFEKGQGRHVMGYTPPPVICYVCTRCGQRVSVSVPNQRGLPDGGDRGASPSRRLLGAGDFETRNLNIGPFALKTGAQCTTDCAVWCLRVLGMTMYLLYQEDGHPAANLANTFLVASVQSFSHVAGFLDTVRESRGANETCGETGRKEMRTSNTSLWTSPALYCPGLTCPVRAPIRSNLSDCVPFTGPSWRRASLVSFSTSVQTTCCLACQPLVISEGCEAELQVGVLRCPVVLTSLYTGQGAAVSVDSAEPWLSPVPLTHLTQLRRSLGLPRGVLMSEQAACLVVNSQQDSRDGWG</sequence>
<protein>
    <submittedName>
        <fullName evidence="1">Uncharacterized protein</fullName>
    </submittedName>
</protein>
<accession>A0A3S1AAF3</accession>
<evidence type="ECO:0000313" key="2">
    <source>
        <dbReference type="Proteomes" id="UP000271974"/>
    </source>
</evidence>
<reference evidence="1 2" key="1">
    <citation type="submission" date="2019-01" db="EMBL/GenBank/DDBJ databases">
        <title>A draft genome assembly of the solar-powered sea slug Elysia chlorotica.</title>
        <authorList>
            <person name="Cai H."/>
            <person name="Li Q."/>
            <person name="Fang X."/>
            <person name="Li J."/>
            <person name="Curtis N.E."/>
            <person name="Altenburger A."/>
            <person name="Shibata T."/>
            <person name="Feng M."/>
            <person name="Maeda T."/>
            <person name="Schwartz J.A."/>
            <person name="Shigenobu S."/>
            <person name="Lundholm N."/>
            <person name="Nishiyama T."/>
            <person name="Yang H."/>
            <person name="Hasebe M."/>
            <person name="Li S."/>
            <person name="Pierce S.K."/>
            <person name="Wang J."/>
        </authorList>
    </citation>
    <scope>NUCLEOTIDE SEQUENCE [LARGE SCALE GENOMIC DNA]</scope>
    <source>
        <strain evidence="1">EC2010</strain>
        <tissue evidence="1">Whole organism of an adult</tissue>
    </source>
</reference>
<comment type="caution">
    <text evidence="1">The sequence shown here is derived from an EMBL/GenBank/DDBJ whole genome shotgun (WGS) entry which is preliminary data.</text>
</comment>
<keyword evidence="2" id="KW-1185">Reference proteome</keyword>
<proteinExistence type="predicted"/>
<organism evidence="1 2">
    <name type="scientific">Elysia chlorotica</name>
    <name type="common">Eastern emerald elysia</name>
    <name type="synonym">Sea slug</name>
    <dbReference type="NCBI Taxonomy" id="188477"/>
    <lineage>
        <taxon>Eukaryota</taxon>
        <taxon>Metazoa</taxon>
        <taxon>Spiralia</taxon>
        <taxon>Lophotrochozoa</taxon>
        <taxon>Mollusca</taxon>
        <taxon>Gastropoda</taxon>
        <taxon>Heterobranchia</taxon>
        <taxon>Euthyneura</taxon>
        <taxon>Panpulmonata</taxon>
        <taxon>Sacoglossa</taxon>
        <taxon>Placobranchoidea</taxon>
        <taxon>Plakobranchidae</taxon>
        <taxon>Elysia</taxon>
    </lineage>
</organism>
<name>A0A3S1AAF3_ELYCH</name>